<reference evidence="3 4" key="1">
    <citation type="submission" date="2020-07" db="EMBL/GenBank/DDBJ databases">
        <title>Genomic Encyclopedia of Type Strains, Phase IV (KMG-V): Genome sequencing to study the core and pangenomes of soil and plant-associated prokaryotes.</title>
        <authorList>
            <person name="Whitman W."/>
        </authorList>
    </citation>
    <scope>NUCLEOTIDE SEQUENCE [LARGE SCALE GENOMIC DNA]</scope>
    <source>
        <strain evidence="3 4">SAS40</strain>
    </source>
</reference>
<dbReference type="PANTHER" id="PTHR42928">
    <property type="entry name" value="TRICARBOXYLATE-BINDING PROTEIN"/>
    <property type="match status" value="1"/>
</dbReference>
<dbReference type="Proteomes" id="UP000542125">
    <property type="component" value="Unassembled WGS sequence"/>
</dbReference>
<evidence type="ECO:0000256" key="1">
    <source>
        <dbReference type="ARBA" id="ARBA00006987"/>
    </source>
</evidence>
<dbReference type="AlphaFoldDB" id="A0A7Y9LPA0"/>
<accession>A0A7Y9LPA0</accession>
<comment type="similarity">
    <text evidence="1">Belongs to the UPF0065 (bug) family.</text>
</comment>
<dbReference type="Gene3D" id="3.40.190.150">
    <property type="entry name" value="Bordetella uptake gene, domain 1"/>
    <property type="match status" value="1"/>
</dbReference>
<dbReference type="PROSITE" id="PS51257">
    <property type="entry name" value="PROKAR_LIPOPROTEIN"/>
    <property type="match status" value="1"/>
</dbReference>
<organism evidence="3 4">
    <name type="scientific">Pigmentiphaga litoralis</name>
    <dbReference type="NCBI Taxonomy" id="516702"/>
    <lineage>
        <taxon>Bacteria</taxon>
        <taxon>Pseudomonadati</taxon>
        <taxon>Pseudomonadota</taxon>
        <taxon>Betaproteobacteria</taxon>
        <taxon>Burkholderiales</taxon>
        <taxon>Alcaligenaceae</taxon>
        <taxon>Pigmentiphaga</taxon>
    </lineage>
</organism>
<dbReference type="PIRSF" id="PIRSF017082">
    <property type="entry name" value="YflP"/>
    <property type="match status" value="1"/>
</dbReference>
<gene>
    <name evidence="3" type="ORF">FHW18_003466</name>
</gene>
<dbReference type="Gene3D" id="3.40.190.10">
    <property type="entry name" value="Periplasmic binding protein-like II"/>
    <property type="match status" value="1"/>
</dbReference>
<sequence length="339" mass="35939">MSTMTFKTLLHRASPLAFVATLALTLTSTACLAASPAGQTARDYPHGPVSMIVPFPPGGPTDILARIVSQQLSETWKAPVVVDYKPGASTMLGVAATARATPDGQTLGIINSAYVINPSLQKKMMYRNEDLVAITQLIRVPLAIAATPNAPFNTLSEMIAYAKRNPGTVTFASPGTGGTSHLAGELLARRAGVELTHVPYKGSSPAHTDVIGGRVMLMIDPLFSLMPNVKAGRMKLLATTGATRSAPYKEFEAVAEQFPGFEVQAFIGMIAPAGTPADVVAKVQRDAAAVMAQPAVKQKVEDLGMEIVASDPAAFQKRVTDETAQWSKIIRDARIELQE</sequence>
<protein>
    <submittedName>
        <fullName evidence="3">Tripartite-type tricarboxylate transporter receptor subunit TctC</fullName>
    </submittedName>
</protein>
<keyword evidence="3" id="KW-0675">Receptor</keyword>
<feature type="signal peptide" evidence="2">
    <location>
        <begin position="1"/>
        <end position="33"/>
    </location>
</feature>
<name>A0A7Y9LPA0_9BURK</name>
<dbReference type="SUPFAM" id="SSF53850">
    <property type="entry name" value="Periplasmic binding protein-like II"/>
    <property type="match status" value="1"/>
</dbReference>
<dbReference type="InterPro" id="IPR042100">
    <property type="entry name" value="Bug_dom1"/>
</dbReference>
<evidence type="ECO:0000313" key="3">
    <source>
        <dbReference type="EMBL" id="NYE84195.1"/>
    </source>
</evidence>
<comment type="caution">
    <text evidence="3">The sequence shown here is derived from an EMBL/GenBank/DDBJ whole genome shotgun (WGS) entry which is preliminary data.</text>
</comment>
<dbReference type="PANTHER" id="PTHR42928:SF5">
    <property type="entry name" value="BLR1237 PROTEIN"/>
    <property type="match status" value="1"/>
</dbReference>
<keyword evidence="4" id="KW-1185">Reference proteome</keyword>
<keyword evidence="2" id="KW-0732">Signal</keyword>
<evidence type="ECO:0000313" key="4">
    <source>
        <dbReference type="Proteomes" id="UP000542125"/>
    </source>
</evidence>
<dbReference type="EMBL" id="JACBYR010000001">
    <property type="protein sequence ID" value="NYE84195.1"/>
    <property type="molecule type" value="Genomic_DNA"/>
</dbReference>
<dbReference type="CDD" id="cd13578">
    <property type="entry name" value="PBP2_Bug27"/>
    <property type="match status" value="1"/>
</dbReference>
<proteinExistence type="inferred from homology"/>
<evidence type="ECO:0000256" key="2">
    <source>
        <dbReference type="SAM" id="SignalP"/>
    </source>
</evidence>
<feature type="chain" id="PRO_5031084765" evidence="2">
    <location>
        <begin position="34"/>
        <end position="339"/>
    </location>
</feature>
<dbReference type="Pfam" id="PF03401">
    <property type="entry name" value="TctC"/>
    <property type="match status" value="1"/>
</dbReference>
<dbReference type="RefSeq" id="WP_257021967.1">
    <property type="nucleotide sequence ID" value="NZ_JACBYR010000001.1"/>
</dbReference>
<dbReference type="InterPro" id="IPR005064">
    <property type="entry name" value="BUG"/>
</dbReference>